<keyword evidence="2 6" id="KW-0436">Ligase</keyword>
<name>A0AAE4SER1_9EURY</name>
<keyword evidence="5 6" id="KW-0067">ATP-binding</keyword>
<evidence type="ECO:0000256" key="6">
    <source>
        <dbReference type="HAMAP-Rule" id="MF_01892"/>
    </source>
</evidence>
<feature type="domain" description="TiaS-like TCKD" evidence="8">
    <location>
        <begin position="2"/>
        <end position="63"/>
    </location>
</feature>
<keyword evidence="11" id="KW-1185">Reference proteome</keyword>
<keyword evidence="1 6" id="KW-0963">Cytoplasm</keyword>
<evidence type="ECO:0000313" key="11">
    <source>
        <dbReference type="Proteomes" id="UP001271789"/>
    </source>
</evidence>
<dbReference type="Pfam" id="PF22641">
    <property type="entry name" value="TiaS_TCKD"/>
    <property type="match status" value="1"/>
</dbReference>
<dbReference type="AlphaFoldDB" id="A0AAE4SER1"/>
<dbReference type="Proteomes" id="UP001271789">
    <property type="component" value="Unassembled WGS sequence"/>
</dbReference>
<accession>A0AAE4SER1</accession>
<dbReference type="InterPro" id="IPR024913">
    <property type="entry name" value="tRNA_Ile2__agm2C_synt"/>
</dbReference>
<feature type="domain" description="TiaS FLD" evidence="7">
    <location>
        <begin position="147"/>
        <end position="269"/>
    </location>
</feature>
<dbReference type="EMBL" id="JAWDKD010000008">
    <property type="protein sequence ID" value="MDV0446575.1"/>
    <property type="molecule type" value="Genomic_DNA"/>
</dbReference>
<dbReference type="EC" id="6.3.4.22" evidence="6"/>
<dbReference type="Gene3D" id="3.30.70.2200">
    <property type="match status" value="1"/>
</dbReference>
<comment type="caution">
    <text evidence="10">The sequence shown here is derived from an EMBL/GenBank/DDBJ whole genome shotgun (WGS) entry which is preliminary data.</text>
</comment>
<gene>
    <name evidence="6" type="primary">tiaS</name>
    <name evidence="10" type="ORF">MsAg5_04200</name>
</gene>
<proteinExistence type="inferred from homology"/>
<dbReference type="HAMAP" id="MF_01892">
    <property type="entry name" value="tRNA_Ile2_agm2C_synt"/>
    <property type="match status" value="1"/>
</dbReference>
<dbReference type="InterPro" id="IPR013696">
    <property type="entry name" value="TiaS_FLD"/>
</dbReference>
<evidence type="ECO:0000256" key="3">
    <source>
        <dbReference type="ARBA" id="ARBA00022694"/>
    </source>
</evidence>
<evidence type="ECO:0000259" key="8">
    <source>
        <dbReference type="Pfam" id="PF22641"/>
    </source>
</evidence>
<reference evidence="10" key="1">
    <citation type="submission" date="2023-06" db="EMBL/GenBank/DDBJ databases">
        <title>Genome sequence of Methanosarcinaceae archaeon Ag5.</title>
        <authorList>
            <person name="Protasov E."/>
            <person name="Platt K."/>
            <person name="Poehlein A."/>
            <person name="Daniel R."/>
            <person name="Brune A."/>
        </authorList>
    </citation>
    <scope>NUCLEOTIDE SEQUENCE</scope>
    <source>
        <strain evidence="10">Ag5</strain>
    </source>
</reference>
<evidence type="ECO:0000259" key="7">
    <source>
        <dbReference type="Pfam" id="PF08489"/>
    </source>
</evidence>
<protein>
    <recommendedName>
        <fullName evidence="6">tRNA(Ile2) 2-agmatinylcytidine synthetase TiaS</fullName>
        <shortName evidence="6">tRNA(Ile2)-agm2C synthetase</shortName>
        <ecNumber evidence="6">6.3.4.22</ecNumber>
    </recommendedName>
    <alternativeName>
        <fullName evidence="6">tRNA(Ile2) agmatidine synthetase</fullName>
    </alternativeName>
</protein>
<evidence type="ECO:0000313" key="10">
    <source>
        <dbReference type="EMBL" id="MDV0446575.1"/>
    </source>
</evidence>
<dbReference type="GO" id="GO:0005524">
    <property type="term" value="F:ATP binding"/>
    <property type="evidence" value="ECO:0007669"/>
    <property type="project" value="UniProtKB-KW"/>
</dbReference>
<dbReference type="GO" id="GO:0005737">
    <property type="term" value="C:cytoplasm"/>
    <property type="evidence" value="ECO:0007669"/>
    <property type="project" value="UniProtKB-SubCell"/>
</dbReference>
<evidence type="ECO:0000256" key="1">
    <source>
        <dbReference type="ARBA" id="ARBA00022490"/>
    </source>
</evidence>
<comment type="similarity">
    <text evidence="6">Belongs to the TiaS family.</text>
</comment>
<dbReference type="Pfam" id="PF08489">
    <property type="entry name" value="TiaS_FLD"/>
    <property type="match status" value="1"/>
</dbReference>
<dbReference type="InterPro" id="IPR055394">
    <property type="entry name" value="Zn_ribbon_TiaS"/>
</dbReference>
<evidence type="ECO:0000256" key="5">
    <source>
        <dbReference type="ARBA" id="ARBA00022840"/>
    </source>
</evidence>
<comment type="function">
    <text evidence="6">ATP-dependent agmatine transferase that catalyzes the formation of 2-agmatinylcytidine (agm2C) at the wobble position (C34) of tRNA(Ile2), converting the codon specificity from AUG to AUA.</text>
</comment>
<sequence>MFIGMDDTDSNERMCTTYLAALIARDLEAAGFGSVSGDLHLIRLNPSIPYKTRGNAALGFEFLPAEDTAEFRNRLISFVSEKIAESAETGCEKTNPGAVFIFEDAGSELKERLDSFFKKAVTDVIEITEAEQIVSAYSIPHLSLKNGRGLIGALAVCGAMMNPGWDCTYEYLAYRDPVRWGDQSVSPRVVDTDSLIAADQATSPGTWDTIDYSEKKYPFPVCVPSSGDPVLFGIRGESPEIVRTAAEMVVSEPVYFSQIFKTNQGTDAHLLPIQSAAEMIPLHSYILEGTVVREVQTNEGGHDILVLADDYENLPECAAFEPTGNFRKIIRKLIPGDKVAVYGSFKNNTLNLEKIEILFLAPDISFENPICPVCQKRMKSAGKGQGFRCRTCKTKSENKAETAAVRKINIGFYEVPPSARRHLSKPLIRMNNHDKSENEE</sequence>
<dbReference type="PANTHER" id="PTHR40705:SF1">
    <property type="entry name" value="TRNA(ILE2) 2-AGMATINYLCYTIDINE SYNTHETASE TIAS"/>
    <property type="match status" value="1"/>
</dbReference>
<comment type="subcellular location">
    <subcellularLocation>
        <location evidence="6">Cytoplasm</location>
    </subcellularLocation>
</comment>
<dbReference type="GO" id="GO:0002101">
    <property type="term" value="P:tRNA wobble cytosine modification"/>
    <property type="evidence" value="ECO:0007669"/>
    <property type="project" value="UniProtKB-UniRule"/>
</dbReference>
<dbReference type="Pfam" id="PF23783">
    <property type="entry name" value="Zn_ribbon_TiaS"/>
    <property type="match status" value="1"/>
</dbReference>
<dbReference type="PANTHER" id="PTHR40705">
    <property type="entry name" value="TRNA(ILE2) 2-AGMATINYLCYTIDINE SYNTHETASE TIAS"/>
    <property type="match status" value="1"/>
</dbReference>
<feature type="domain" description="TiaS C-terminal zinc ribbon" evidence="9">
    <location>
        <begin position="368"/>
        <end position="408"/>
    </location>
</feature>
<evidence type="ECO:0000259" key="9">
    <source>
        <dbReference type="Pfam" id="PF23783"/>
    </source>
</evidence>
<dbReference type="CDD" id="cd04482">
    <property type="entry name" value="RPA2_OBF_like"/>
    <property type="match status" value="1"/>
</dbReference>
<dbReference type="Gene3D" id="2.40.50.1010">
    <property type="match status" value="1"/>
</dbReference>
<dbReference type="InterPro" id="IPR053870">
    <property type="entry name" value="TiaS-like_TCKD"/>
</dbReference>
<evidence type="ECO:0000256" key="4">
    <source>
        <dbReference type="ARBA" id="ARBA00022741"/>
    </source>
</evidence>
<dbReference type="RefSeq" id="WP_338098974.1">
    <property type="nucleotide sequence ID" value="NZ_JAWDKD010000008.1"/>
</dbReference>
<dbReference type="Gene3D" id="3.90.600.20">
    <property type="match status" value="1"/>
</dbReference>
<comment type="catalytic activity">
    <reaction evidence="6">
        <text>cytidine(34) in tRNA(Ile2) + agmatine + ATP + H2O = 2-agmatinylcytidine(34) in tRNA(Ile2) + AMP + 2 phosphate + 2 H(+)</text>
        <dbReference type="Rhea" id="RHEA:43608"/>
        <dbReference type="Rhea" id="RHEA-COMP:10625"/>
        <dbReference type="Rhea" id="RHEA-COMP:10626"/>
        <dbReference type="ChEBI" id="CHEBI:15377"/>
        <dbReference type="ChEBI" id="CHEBI:15378"/>
        <dbReference type="ChEBI" id="CHEBI:30616"/>
        <dbReference type="ChEBI" id="CHEBI:43474"/>
        <dbReference type="ChEBI" id="CHEBI:58145"/>
        <dbReference type="ChEBI" id="CHEBI:82748"/>
        <dbReference type="ChEBI" id="CHEBI:83545"/>
        <dbReference type="ChEBI" id="CHEBI:456215"/>
        <dbReference type="EC" id="6.3.4.22"/>
    </reaction>
</comment>
<dbReference type="GO" id="GO:0016879">
    <property type="term" value="F:ligase activity, forming carbon-nitrogen bonds"/>
    <property type="evidence" value="ECO:0007669"/>
    <property type="project" value="UniProtKB-UniRule"/>
</dbReference>
<keyword evidence="4 6" id="KW-0547">Nucleotide-binding</keyword>
<keyword evidence="3 6" id="KW-0819">tRNA processing</keyword>
<organism evidence="10 11">
    <name type="scientific">Methanolapillus africanus</name>
    <dbReference type="NCBI Taxonomy" id="3028297"/>
    <lineage>
        <taxon>Archaea</taxon>
        <taxon>Methanobacteriati</taxon>
        <taxon>Methanobacteriota</taxon>
        <taxon>Stenosarchaea group</taxon>
        <taxon>Methanomicrobia</taxon>
        <taxon>Methanosarcinales</taxon>
        <taxon>Methanosarcinaceae</taxon>
        <taxon>Methanolapillus</taxon>
    </lineage>
</organism>
<evidence type="ECO:0000256" key="2">
    <source>
        <dbReference type="ARBA" id="ARBA00022598"/>
    </source>
</evidence>